<dbReference type="PROSITE" id="PS51332">
    <property type="entry name" value="B12_BINDING"/>
    <property type="match status" value="1"/>
</dbReference>
<dbReference type="Pfam" id="PF02310">
    <property type="entry name" value="B12-binding"/>
    <property type="match status" value="1"/>
</dbReference>
<evidence type="ECO:0000313" key="2">
    <source>
        <dbReference type="EMBL" id="MCL1629906.1"/>
    </source>
</evidence>
<dbReference type="InterPro" id="IPR006158">
    <property type="entry name" value="Cobalamin-bd"/>
</dbReference>
<accession>A0ABT0M4W7</accession>
<dbReference type="InterPro" id="IPR003759">
    <property type="entry name" value="Cbl-bd_cap"/>
</dbReference>
<dbReference type="CDD" id="cd02065">
    <property type="entry name" value="B12-binding_like"/>
    <property type="match status" value="1"/>
</dbReference>
<evidence type="ECO:0000313" key="3">
    <source>
        <dbReference type="Proteomes" id="UP001202550"/>
    </source>
</evidence>
<dbReference type="Proteomes" id="UP001202550">
    <property type="component" value="Unassembled WGS sequence"/>
</dbReference>
<dbReference type="Gene3D" id="3.40.50.280">
    <property type="entry name" value="Cobalamin-binding domain"/>
    <property type="match status" value="1"/>
</dbReference>
<dbReference type="InterPro" id="IPR036724">
    <property type="entry name" value="Cobalamin-bd_sf"/>
</dbReference>
<feature type="domain" description="B12-binding" evidence="1">
    <location>
        <begin position="149"/>
        <end position="275"/>
    </location>
</feature>
<name>A0ABT0M4W7_9RHOB</name>
<dbReference type="SUPFAM" id="SSF52242">
    <property type="entry name" value="Cobalamin (vitamin B12)-binding domain"/>
    <property type="match status" value="1"/>
</dbReference>
<dbReference type="RefSeq" id="WP_249060263.1">
    <property type="nucleotide sequence ID" value="NZ_JALZWP010000018.1"/>
</dbReference>
<proteinExistence type="predicted"/>
<dbReference type="EMBL" id="JALZWP010000018">
    <property type="protein sequence ID" value="MCL1629906.1"/>
    <property type="molecule type" value="Genomic_DNA"/>
</dbReference>
<gene>
    <name evidence="2" type="ORF">M3N55_14315</name>
</gene>
<dbReference type="Pfam" id="PF02607">
    <property type="entry name" value="B12-binding_2"/>
    <property type="match status" value="1"/>
</dbReference>
<evidence type="ECO:0000259" key="1">
    <source>
        <dbReference type="PROSITE" id="PS51332"/>
    </source>
</evidence>
<sequence length="275" mass="30149">MDRQNTPFDNDVFTHVAQLFEHKGQVLPPDMLEQFARDVVTRVSERVVGHPARTTLSISADDVAAFCDLLQLPDQPRVALDFIAARRAEGTSLEDVYLGYIGGAARLLGERWEDDRMTPLQVTVCAGTLYALMRALRSSELDQQHFDGRRMALFATVQGEQHGVGITVAADMFRKAGWDIDLQIGLDQKRLLDRVQKTQPGIIGLSLSSRDRLPDLLKTVVALRLASNHAFIGVAPGGDLTAEDVRSVADVDIVFGDALGAIEALEQVVAARQSF</sequence>
<reference evidence="2 3" key="1">
    <citation type="submission" date="2022-05" db="EMBL/GenBank/DDBJ databases">
        <title>Seasonal and diel survey of microbial diversity of the Tyrrhenian coast.</title>
        <authorList>
            <person name="Gattoni G."/>
            <person name="Corral P."/>
        </authorList>
    </citation>
    <scope>NUCLEOTIDE SEQUENCE [LARGE SCALE GENOMIC DNA]</scope>
    <source>
        <strain evidence="2 3">V10</strain>
    </source>
</reference>
<protein>
    <submittedName>
        <fullName evidence="2">Cobalamin B12-binding domain-containing protein</fullName>
    </submittedName>
</protein>
<comment type="caution">
    <text evidence="2">The sequence shown here is derived from an EMBL/GenBank/DDBJ whole genome shotgun (WGS) entry which is preliminary data.</text>
</comment>
<organism evidence="2 3">
    <name type="scientific">Roseinatronobacter domitianus</name>
    <dbReference type="NCBI Taxonomy" id="2940293"/>
    <lineage>
        <taxon>Bacteria</taxon>
        <taxon>Pseudomonadati</taxon>
        <taxon>Pseudomonadota</taxon>
        <taxon>Alphaproteobacteria</taxon>
        <taxon>Rhodobacterales</taxon>
        <taxon>Paracoccaceae</taxon>
        <taxon>Roseinatronobacter</taxon>
    </lineage>
</organism>
<keyword evidence="3" id="KW-1185">Reference proteome</keyword>